<dbReference type="GO" id="GO:0039520">
    <property type="term" value="P:symbiont-mediated activation of host autophagy"/>
    <property type="evidence" value="ECO:0007669"/>
    <property type="project" value="UniProtKB-KW"/>
</dbReference>
<keyword evidence="26" id="KW-0833">Ubl conjugation pathway</keyword>
<dbReference type="Gene3D" id="3.30.160.820">
    <property type="entry name" value="Nsp15 N-terminal domain-like"/>
    <property type="match status" value="1"/>
</dbReference>
<dbReference type="PROSITE" id="PS51944">
    <property type="entry name" value="COV_NSP3D_UBL"/>
    <property type="match status" value="1"/>
</dbReference>
<dbReference type="Gene3D" id="3.10.20.540">
    <property type="match status" value="1"/>
</dbReference>
<evidence type="ECO:0000259" key="81">
    <source>
        <dbReference type="PROSITE" id="PS51954"/>
    </source>
</evidence>
<dbReference type="Pfam" id="PF19218">
    <property type="entry name" value="CoV_NSP3_C"/>
    <property type="match status" value="1"/>
</dbReference>
<feature type="transmembrane region" description="Helical" evidence="64">
    <location>
        <begin position="2003"/>
        <end position="2023"/>
    </location>
</feature>
<evidence type="ECO:0000259" key="78">
    <source>
        <dbReference type="PROSITE" id="PS51951"/>
    </source>
</evidence>
<dbReference type="InterPro" id="IPR013016">
    <property type="entry name" value="Peptidase_C16_CoV"/>
</dbReference>
<evidence type="ECO:0000256" key="6">
    <source>
        <dbReference type="ARBA" id="ARBA00004407"/>
    </source>
</evidence>
<evidence type="ECO:0000259" key="82">
    <source>
        <dbReference type="PROSITE" id="PS51955"/>
    </source>
</evidence>
<evidence type="ECO:0000259" key="76">
    <source>
        <dbReference type="PROSITE" id="PS51949"/>
    </source>
</evidence>
<accession>A0A0N7J5A0</accession>
<evidence type="ECO:0000256" key="38">
    <source>
        <dbReference type="ARBA" id="ARBA00022989"/>
    </source>
</evidence>
<dbReference type="EMBL" id="KT253269">
    <property type="protein sequence ID" value="ALK43115.1"/>
    <property type="molecule type" value="Genomic_RNA"/>
</dbReference>
<dbReference type="InterPro" id="IPR009469">
    <property type="entry name" value="RdRp_N_CoV"/>
</dbReference>
<dbReference type="Pfam" id="PF08710">
    <property type="entry name" value="CoV_NSP9"/>
    <property type="match status" value="1"/>
</dbReference>
<evidence type="ECO:0000256" key="8">
    <source>
        <dbReference type="ARBA" id="ARBA00008087"/>
    </source>
</evidence>
<feature type="transmembrane region" description="Helical" evidence="64">
    <location>
        <begin position="3382"/>
        <end position="3403"/>
    </location>
</feature>
<dbReference type="InterPro" id="IPR046438">
    <property type="entry name" value="NIV_2_O_MTASE"/>
</dbReference>
<dbReference type="PROSITE" id="PS51958">
    <property type="entry name" value="NENDOU"/>
    <property type="match status" value="1"/>
</dbReference>
<dbReference type="Pfam" id="PF13604">
    <property type="entry name" value="AAA_30"/>
    <property type="match status" value="1"/>
</dbReference>
<dbReference type="SUPFAM" id="SSF52540">
    <property type="entry name" value="P-loop containing nucleoside triphosphate hydrolases"/>
    <property type="match status" value="1"/>
</dbReference>
<dbReference type="InterPro" id="IPR041679">
    <property type="entry name" value="DNA2/NAM7-like_C"/>
</dbReference>
<evidence type="ECO:0000256" key="25">
    <source>
        <dbReference type="ARBA" id="ARBA00022771"/>
    </source>
</evidence>
<feature type="domain" description="Nidovirus-type SAM-dependent 2'-O-MTase" evidence="82">
    <location>
        <begin position="6469"/>
        <end position="6765"/>
    </location>
</feature>
<dbReference type="PROSITE" id="PS51952">
    <property type="entry name" value="COV_EXON_MTASE_COACT"/>
    <property type="match status" value="1"/>
</dbReference>
<comment type="catalytic activity">
    <reaction evidence="52">
        <text>ATP + H2O = ADP + phosphate + H(+)</text>
        <dbReference type="Rhea" id="RHEA:13065"/>
        <dbReference type="ChEBI" id="CHEBI:15377"/>
        <dbReference type="ChEBI" id="CHEBI:15378"/>
        <dbReference type="ChEBI" id="CHEBI:30616"/>
        <dbReference type="ChEBI" id="CHEBI:43474"/>
        <dbReference type="ChEBI" id="CHEBI:456216"/>
        <dbReference type="EC" id="3.6.4.13"/>
    </reaction>
</comment>
<evidence type="ECO:0000256" key="20">
    <source>
        <dbReference type="ARBA" id="ARBA00022723"/>
    </source>
</evidence>
<dbReference type="GO" id="GO:0004482">
    <property type="term" value="F:mRNA 5'-cap (guanine-N7-)-methyltransferase activity"/>
    <property type="evidence" value="ECO:0007669"/>
    <property type="project" value="InterPro"/>
</dbReference>
<evidence type="ECO:0000256" key="21">
    <source>
        <dbReference type="ARBA" id="ARBA00022737"/>
    </source>
</evidence>
<dbReference type="CDD" id="cd21689">
    <property type="entry name" value="stalk_CoV_Nsp13-like"/>
    <property type="match status" value="1"/>
</dbReference>
<evidence type="ECO:0000259" key="91">
    <source>
        <dbReference type="PROSITE" id="PS51993"/>
    </source>
</evidence>
<dbReference type="InterPro" id="IPR001205">
    <property type="entry name" value="RNA-dir_pol_C"/>
</dbReference>
<keyword evidence="30 61" id="KW-0862">Zinc</keyword>
<dbReference type="Gene3D" id="3.40.220.10">
    <property type="entry name" value="Leucine Aminopeptidase, subunit E, domain 1"/>
    <property type="match status" value="1"/>
</dbReference>
<dbReference type="PROSITE" id="PS51989">
    <property type="entry name" value="COV_NSP2_N"/>
    <property type="match status" value="1"/>
</dbReference>
<dbReference type="CDD" id="cd23527">
    <property type="entry name" value="capping_2-OMTase_alphaCoV_Nsp16"/>
    <property type="match status" value="1"/>
</dbReference>
<dbReference type="Pfam" id="PF06478">
    <property type="entry name" value="CoV_RPol_N"/>
    <property type="match status" value="1"/>
</dbReference>
<feature type="active site" evidence="58">
    <location>
        <position position="5869"/>
    </location>
</feature>
<feature type="region of interest" description="Y1" evidence="61">
    <location>
        <begin position="2154"/>
        <end position="2244"/>
    </location>
</feature>
<feature type="region of interest" description="Y4" evidence="61">
    <location>
        <begin position="2392"/>
        <end position="2493"/>
    </location>
</feature>
<dbReference type="InterPro" id="IPR043477">
    <property type="entry name" value="Peptidase_C30_dom3_CoV"/>
</dbReference>
<dbReference type="CDD" id="cd21171">
    <property type="entry name" value="NTD_alpha_betaCoV_Nsp15-like"/>
    <property type="match status" value="1"/>
</dbReference>
<evidence type="ECO:0000256" key="47">
    <source>
        <dbReference type="ARBA" id="ARBA00026035"/>
    </source>
</evidence>
<evidence type="ECO:0000256" key="45">
    <source>
        <dbReference type="ARBA" id="ARBA00024600"/>
    </source>
</evidence>
<dbReference type="Pfam" id="PF05409">
    <property type="entry name" value="Peptidase_C30"/>
    <property type="match status" value="1"/>
</dbReference>
<dbReference type="InterPro" id="IPR043606">
    <property type="entry name" value="CoV_NSP15_N"/>
</dbReference>
<dbReference type="PROSITE" id="PS51442">
    <property type="entry name" value="M_PRO"/>
    <property type="match status" value="1"/>
</dbReference>
<dbReference type="PROSITE" id="PS51990">
    <property type="entry name" value="COV_NSP2_M"/>
    <property type="match status" value="1"/>
</dbReference>
<evidence type="ECO:0000259" key="80">
    <source>
        <dbReference type="PROSITE" id="PS51953"/>
    </source>
</evidence>
<dbReference type="InterPro" id="IPR047570">
    <property type="entry name" value="NSP12_IF_CoV"/>
</dbReference>
<dbReference type="PANTHER" id="PTHR43788:SF8">
    <property type="entry name" value="DNA-BINDING PROTEIN SMUBP-2"/>
    <property type="match status" value="1"/>
</dbReference>
<dbReference type="GO" id="GO:0004197">
    <property type="term" value="F:cysteine-type endopeptidase activity"/>
    <property type="evidence" value="ECO:0007669"/>
    <property type="project" value="InterPro"/>
</dbReference>
<dbReference type="Pfam" id="PF09401">
    <property type="entry name" value="CoV_NSP10"/>
    <property type="match status" value="1"/>
</dbReference>
<keyword evidence="29" id="KW-0788">Thiol protease</keyword>
<feature type="domain" description="CV ZBD" evidence="69">
    <location>
        <begin position="5006"/>
        <end position="5118"/>
    </location>
</feature>
<dbReference type="GO" id="GO:0004484">
    <property type="term" value="F:mRNA guanylyltransferase activity"/>
    <property type="evidence" value="ECO:0007669"/>
    <property type="project" value="UniProtKB-EC"/>
</dbReference>
<dbReference type="GO" id="GO:0044220">
    <property type="term" value="C:host cell perinuclear region of cytoplasm"/>
    <property type="evidence" value="ECO:0007669"/>
    <property type="project" value="UniProtKB-SubCell"/>
</dbReference>
<dbReference type="Pfam" id="PF19213">
    <property type="entry name" value="CoV_NSP6"/>
    <property type="match status" value="1"/>
</dbReference>
<evidence type="ECO:0000256" key="13">
    <source>
        <dbReference type="ARBA" id="ARBA00022632"/>
    </source>
</evidence>
<evidence type="ECO:0000259" key="86">
    <source>
        <dbReference type="PROSITE" id="PS51962"/>
    </source>
</evidence>
<evidence type="ECO:0000256" key="4">
    <source>
        <dbReference type="ARBA" id="ARBA00003368"/>
    </source>
</evidence>
<keyword evidence="19 58" id="KW-0540">Nuclease</keyword>
<dbReference type="GO" id="GO:0039694">
    <property type="term" value="P:viral RNA genome replication"/>
    <property type="evidence" value="ECO:0007669"/>
    <property type="project" value="InterPro"/>
</dbReference>
<feature type="domain" description="ExoN/MTase coactivator" evidence="79">
    <location>
        <begin position="3944"/>
        <end position="4082"/>
    </location>
</feature>
<comment type="catalytic activity">
    <reaction evidence="53">
        <text>ATP + H2O = ADP + phosphate + H(+)</text>
        <dbReference type="Rhea" id="RHEA:13065"/>
        <dbReference type="ChEBI" id="CHEBI:15377"/>
        <dbReference type="ChEBI" id="CHEBI:15378"/>
        <dbReference type="ChEBI" id="CHEBI:30616"/>
        <dbReference type="ChEBI" id="CHEBI:43474"/>
        <dbReference type="ChEBI" id="CHEBI:456216"/>
        <dbReference type="EC" id="3.6.4.12"/>
    </reaction>
</comment>
<feature type="domain" description="Peptidase C30" evidence="68">
    <location>
        <begin position="2976"/>
        <end position="3277"/>
    </location>
</feature>
<dbReference type="CDD" id="cd21875">
    <property type="entry name" value="PEDV-like_alphaCoV_Nsp1"/>
    <property type="match status" value="1"/>
</dbReference>
<dbReference type="InterPro" id="IPR043608">
    <property type="entry name" value="CoV_NSP15_M"/>
</dbReference>
<feature type="domain" description="N7-MTase" evidence="81">
    <location>
        <begin position="5897"/>
        <end position="6118"/>
    </location>
</feature>
<dbReference type="InterPro" id="IPR043612">
    <property type="entry name" value="CoV_NSP4_N"/>
</dbReference>
<keyword evidence="23" id="KW-0688">Ribosomal frameshifting</keyword>
<proteinExistence type="inferred from homology"/>
<dbReference type="PROSITE" id="PS51960">
    <property type="entry name" value="COV_NSP15_NTD"/>
    <property type="match status" value="1"/>
</dbReference>
<keyword evidence="20 61" id="KW-0479">Metal-binding</keyword>
<dbReference type="GO" id="GO:0003723">
    <property type="term" value="F:RNA binding"/>
    <property type="evidence" value="ECO:0007669"/>
    <property type="project" value="UniProtKB-KW"/>
</dbReference>
<evidence type="ECO:0000259" key="69">
    <source>
        <dbReference type="PROSITE" id="PS51653"/>
    </source>
</evidence>
<dbReference type="Proteomes" id="UP000118770">
    <property type="component" value="Genome"/>
</dbReference>
<dbReference type="PROSITE" id="PS51962">
    <property type="entry name" value="COV_NSP1"/>
    <property type="match status" value="1"/>
</dbReference>
<evidence type="ECO:0000259" key="68">
    <source>
        <dbReference type="PROSITE" id="PS51442"/>
    </source>
</evidence>
<keyword evidence="37" id="KW-0693">Viral RNA replication</keyword>
<dbReference type="InterPro" id="IPR048672">
    <property type="entry name" value="NSP13_ZBD_CoV"/>
</dbReference>
<dbReference type="GO" id="GO:0004519">
    <property type="term" value="F:endonuclease activity"/>
    <property type="evidence" value="ECO:0007669"/>
    <property type="project" value="UniProtKB-UniRule"/>
</dbReference>
<dbReference type="PROSITE" id="PS51993">
    <property type="entry name" value="COV_3ECTO"/>
    <property type="match status" value="1"/>
</dbReference>
<dbReference type="GO" id="GO:0004843">
    <property type="term" value="F:cysteine-type deubiquitinase activity"/>
    <property type="evidence" value="ECO:0007669"/>
    <property type="project" value="UniProtKB-EC"/>
</dbReference>
<evidence type="ECO:0000256" key="12">
    <source>
        <dbReference type="ARBA" id="ARBA00022603"/>
    </source>
</evidence>
<dbReference type="InterPro" id="IPR044401">
    <property type="entry name" value="NSP15_NendoU_CoV"/>
</dbReference>
<dbReference type="Pfam" id="PF19215">
    <property type="entry name" value="CoV_NSP15_C"/>
    <property type="match status" value="1"/>
</dbReference>
<evidence type="ECO:0000256" key="2">
    <source>
        <dbReference type="ARBA" id="ARBA00001936"/>
    </source>
</evidence>
<dbReference type="InterPro" id="IPR043613">
    <property type="entry name" value="CoV_NSP2_C"/>
</dbReference>
<dbReference type="Pfam" id="PF19216">
    <property type="entry name" value="CoV_NSP15_M"/>
    <property type="match status" value="1"/>
</dbReference>
<protein>
    <recommendedName>
        <fullName evidence="63">ORF1ab polyprotein</fullName>
    </recommendedName>
</protein>
<keyword evidence="38 64" id="KW-1133">Transmembrane helix</keyword>
<feature type="region of interest" description="ZF1" evidence="61">
    <location>
        <begin position="2158"/>
        <end position="2171"/>
    </location>
</feature>
<dbReference type="InterPro" id="IPR050534">
    <property type="entry name" value="Coronavir_polyprotein_1ab"/>
</dbReference>
<keyword evidence="16 59" id="KW-0808">Transferase</keyword>
<dbReference type="GO" id="GO:0075523">
    <property type="term" value="P:viral translational frameshifting"/>
    <property type="evidence" value="ECO:0007669"/>
    <property type="project" value="UniProtKB-KW"/>
</dbReference>
<dbReference type="InterPro" id="IPR044371">
    <property type="entry name" value="Macro_X_NSP3-like"/>
</dbReference>
<dbReference type="CDD" id="cd21514">
    <property type="entry name" value="alphaCoV_Nsp2_HCoV-229E-like"/>
    <property type="match status" value="1"/>
</dbReference>
<keyword evidence="39" id="KW-1072">Activation of host autophagy by virus</keyword>
<evidence type="ECO:0000256" key="57">
    <source>
        <dbReference type="PROSITE-ProRule" id="PRU01296"/>
    </source>
</evidence>
<evidence type="ECO:0000256" key="9">
    <source>
        <dbReference type="ARBA" id="ARBA00022482"/>
    </source>
</evidence>
<dbReference type="InterPro" id="IPR047573">
    <property type="entry name" value="CoV_NSP2_M"/>
</dbReference>
<feature type="domain" description="CoV Nsp3 Y" evidence="90">
    <location>
        <begin position="2154"/>
        <end position="2493"/>
    </location>
</feature>
<feature type="region of interest" description="CoV-Y" evidence="61">
    <location>
        <begin position="2245"/>
        <end position="2493"/>
    </location>
</feature>
<evidence type="ECO:0000256" key="36">
    <source>
        <dbReference type="ARBA" id="ARBA00022931"/>
    </source>
</evidence>
<dbReference type="GO" id="GO:0039548">
    <property type="term" value="P:symbiont-mediated suppression of host cytoplasmic pattern recognition receptor signaling pathway via inhibition of IRF3 activity"/>
    <property type="evidence" value="ECO:0007669"/>
    <property type="project" value="UniProtKB-KW"/>
</dbReference>
<evidence type="ECO:0000256" key="3">
    <source>
        <dbReference type="ARBA" id="ARBA00002928"/>
    </source>
</evidence>
<dbReference type="InterPro" id="IPR036333">
    <property type="entry name" value="NSP10_sf_CoV"/>
</dbReference>
<feature type="domain" description="3Ecto" evidence="91">
    <location>
        <begin position="2015"/>
        <end position="2080"/>
    </location>
</feature>
<dbReference type="Gene3D" id="6.10.140.2090">
    <property type="match status" value="1"/>
</dbReference>
<dbReference type="CDD" id="cd21409">
    <property type="entry name" value="1B_cv_Nsp13-like"/>
    <property type="match status" value="1"/>
</dbReference>
<evidence type="ECO:0000256" key="41">
    <source>
        <dbReference type="ARBA" id="ARBA00023157"/>
    </source>
</evidence>
<feature type="disulfide bond" evidence="62">
    <location>
        <begin position="2031"/>
        <end position="2058"/>
    </location>
</feature>
<evidence type="ECO:0000256" key="7">
    <source>
        <dbReference type="ARBA" id="ARBA00004452"/>
    </source>
</evidence>
<feature type="transmembrane region" description="Helical" evidence="64">
    <location>
        <begin position="3339"/>
        <end position="3362"/>
    </location>
</feature>
<feature type="disulfide bond" evidence="62">
    <location>
        <begin position="2049"/>
        <end position="2055"/>
    </location>
</feature>
<comment type="function">
    <text evidence="48">RNA-directed RNA polymerase that catalyzes the transcription of viral genomic and subgenomic RNAs. Acts in complex with nsp7 and nsp8 to transcribe both the minus and positive strands of genomic RNA. The kinase-like NiRAN domain of NSP12 attaches one or more nucleotides to the amino terminus of NSP9, forming a covalent RNA-protein intermediate that serves as transcription/replication primer. Subgenomic RNAs (sgRNAs) are formed by discontinuous transcription: The polymerase has the ability to pause at transcription-regulating sequences (TRS) and jump to the leader TRS, resulting in a major deletion. This creates a series of subgenomic RNAs that are replicated, transcribed and translated. In addition, Nsp12 is a subunit of the viral RNA capping enzyme that catalyzes the RNA guanylyltransferase reaction for genomic and sub-genomic RNAs. Subsequently, the NiRAN domain transfers RNA to GDP, and forms the core cap structure GpppA-RNA.</text>
</comment>
<dbReference type="GO" id="GO:0019082">
    <property type="term" value="P:viral protein processing"/>
    <property type="evidence" value="ECO:0007669"/>
    <property type="project" value="InterPro"/>
</dbReference>
<dbReference type="GO" id="GO:0006351">
    <property type="term" value="P:DNA-templated transcription"/>
    <property type="evidence" value="ECO:0007669"/>
    <property type="project" value="InterPro"/>
</dbReference>
<feature type="transmembrane region" description="Helical" evidence="64">
    <location>
        <begin position="3410"/>
        <end position="3428"/>
    </location>
</feature>
<feature type="transmembrane region" description="Helical" evidence="64">
    <location>
        <begin position="2811"/>
        <end position="2829"/>
    </location>
</feature>
<keyword evidence="17 64" id="KW-0812">Transmembrane</keyword>
<dbReference type="SUPFAM" id="SSF143076">
    <property type="entry name" value="Coronavirus NSP8-like"/>
    <property type="match status" value="1"/>
</dbReference>
<evidence type="ECO:0000256" key="49">
    <source>
        <dbReference type="ARBA" id="ARBA00043928"/>
    </source>
</evidence>
<dbReference type="InterPro" id="IPR043174">
    <property type="entry name" value="NSP15_middle_sf"/>
</dbReference>
<feature type="domain" description="Peptidase C16" evidence="66">
    <location>
        <begin position="1670"/>
        <end position="1934"/>
    </location>
</feature>
<evidence type="ECO:0000256" key="33">
    <source>
        <dbReference type="ARBA" id="ARBA00022870"/>
    </source>
</evidence>
<evidence type="ECO:0000256" key="54">
    <source>
        <dbReference type="ARBA" id="ARBA00049042"/>
    </source>
</evidence>
<dbReference type="InterPro" id="IPR046443">
    <property type="entry name" value="a/bCoV_NSP1_glob"/>
</dbReference>
<keyword evidence="40 64" id="KW-0472">Membrane</keyword>
<dbReference type="InterPro" id="IPR014822">
    <property type="entry name" value="NSP9_CoV"/>
</dbReference>
<feature type="active site" evidence="58">
    <location>
        <position position="5694"/>
    </location>
</feature>
<feature type="transmembrane region" description="Helical" evidence="64">
    <location>
        <begin position="1936"/>
        <end position="1959"/>
    </location>
</feature>
<comment type="caution">
    <text evidence="61">Lacks conserved residue(s) required for the propagation of feature annotation.</text>
</comment>
<comment type="catalytic activity">
    <reaction evidence="45">
        <text>uridylyl-uridylyl-ribonucleotide-RNA = a 3'-end uridylyl-2',3'-cyclophospho-uridine-RNA + a 5'-end dephospho-ribonucleoside-RNA</text>
        <dbReference type="Rhea" id="RHEA:67732"/>
        <dbReference type="Rhea" id="RHEA-COMP:13936"/>
        <dbReference type="Rhea" id="RHEA-COMP:17334"/>
        <dbReference type="Rhea" id="RHEA-COMP:17335"/>
        <dbReference type="ChEBI" id="CHEBI:138284"/>
        <dbReference type="ChEBI" id="CHEBI:173079"/>
        <dbReference type="ChEBI" id="CHEBI:173080"/>
    </reaction>
</comment>
<evidence type="ECO:0000259" key="73">
    <source>
        <dbReference type="PROSITE" id="PS51946"/>
    </source>
</evidence>
<dbReference type="GO" id="GO:0000175">
    <property type="term" value="F:3'-5'-RNA exonuclease activity"/>
    <property type="evidence" value="ECO:0007669"/>
    <property type="project" value="InterPro"/>
</dbReference>
<feature type="transmembrane region" description="Helical" evidence="64">
    <location>
        <begin position="3288"/>
        <end position="3309"/>
    </location>
</feature>
<evidence type="ECO:0000256" key="37">
    <source>
        <dbReference type="ARBA" id="ARBA00022953"/>
    </source>
</evidence>
<dbReference type="InterPro" id="IPR008740">
    <property type="entry name" value="Peptidase_C30_CoV"/>
</dbReference>
<evidence type="ECO:0000259" key="71">
    <source>
        <dbReference type="PROSITE" id="PS51943"/>
    </source>
</evidence>
<keyword evidence="11" id="KW-0945">Host-virus interaction</keyword>
<evidence type="ECO:0000256" key="11">
    <source>
        <dbReference type="ARBA" id="ARBA00022581"/>
    </source>
</evidence>
<dbReference type="Pfam" id="PF06471">
    <property type="entry name" value="CoV_ExoN"/>
    <property type="match status" value="1"/>
</dbReference>
<dbReference type="CDD" id="cd21473">
    <property type="entry name" value="cv_Nsp4_TM"/>
    <property type="match status" value="1"/>
</dbReference>
<evidence type="ECO:0000256" key="15">
    <source>
        <dbReference type="ARBA" id="ARBA00022670"/>
    </source>
</evidence>
<dbReference type="Gene3D" id="1.10.150.420">
    <property type="entry name" value="Coronavirus nonstructural protein 4 C-terminus"/>
    <property type="match status" value="1"/>
</dbReference>
<dbReference type="InterPro" id="IPR046435">
    <property type="entry name" value="N7_MTase_CoV"/>
</dbReference>
<dbReference type="SMART" id="SM00506">
    <property type="entry name" value="A1pp"/>
    <property type="match status" value="1"/>
</dbReference>
<dbReference type="PROSITE" id="PS50507">
    <property type="entry name" value="RDRP_SSRNA_POS"/>
    <property type="match status" value="1"/>
</dbReference>
<feature type="domain" description="CoV Nsp1 globular" evidence="86">
    <location>
        <begin position="2"/>
        <end position="109"/>
    </location>
</feature>
<dbReference type="GO" id="GO:0016829">
    <property type="term" value="F:lyase activity"/>
    <property type="evidence" value="ECO:0007669"/>
    <property type="project" value="UniProtKB-KW"/>
</dbReference>
<dbReference type="PROSITE" id="PS51949">
    <property type="entry name" value="COV_NSP7"/>
    <property type="match status" value="1"/>
</dbReference>
<dbReference type="Gene3D" id="1.10.8.1190">
    <property type="match status" value="2"/>
</dbReference>
<feature type="transmembrane region" description="Helical" evidence="64">
    <location>
        <begin position="3476"/>
        <end position="3497"/>
    </location>
</feature>
<comment type="subcellular location">
    <subcellularLocation>
        <location evidence="6">Host cytoplasm</location>
        <location evidence="6">Host perinuclear region</location>
    </subcellularLocation>
    <subcellularLocation>
        <location evidence="7">Host endoplasmic reticulum-Golgi intermediate compartment</location>
    </subcellularLocation>
    <subcellularLocation>
        <location evidence="5">Host membrane</location>
        <topology evidence="5">Multi-pass membrane protein</topology>
    </subcellularLocation>
</comment>
<dbReference type="InterPro" id="IPR048673">
    <property type="entry name" value="NSP13_stalk_CoV"/>
</dbReference>
<dbReference type="GO" id="GO:0033644">
    <property type="term" value="C:host cell membrane"/>
    <property type="evidence" value="ECO:0007669"/>
    <property type="project" value="UniProtKB-SubCell"/>
</dbReference>
<comment type="catalytic activity">
    <reaction evidence="54">
        <text>a 5'-end (N(7)-methyl 5'-triphosphoguanosine)-ribonucleoside in mRNA + S-adenosyl-L-methionine = a 5'-end (N(7)-methyl 5'-triphosphoguanosine)-(2'-O-methyl-ribonucleoside) in mRNA + S-adenosyl-L-homocysteine + H(+)</text>
        <dbReference type="Rhea" id="RHEA:67020"/>
        <dbReference type="Rhea" id="RHEA-COMP:17167"/>
        <dbReference type="Rhea" id="RHEA-COMP:17168"/>
        <dbReference type="ChEBI" id="CHEBI:15378"/>
        <dbReference type="ChEBI" id="CHEBI:57856"/>
        <dbReference type="ChEBI" id="CHEBI:59789"/>
        <dbReference type="ChEBI" id="CHEBI:156461"/>
        <dbReference type="ChEBI" id="CHEBI:167609"/>
        <dbReference type="EC" id="2.1.1.57"/>
    </reaction>
</comment>
<evidence type="ECO:0000259" key="90">
    <source>
        <dbReference type="PROSITE" id="PS51992"/>
    </source>
</evidence>
<dbReference type="Gene3D" id="2.40.10.250">
    <property type="entry name" value="Replicase NSP9"/>
    <property type="match status" value="1"/>
</dbReference>
<dbReference type="Pfam" id="PF20632">
    <property type="entry name" value="CoV_NSP13_ZBD"/>
    <property type="match status" value="1"/>
</dbReference>
<evidence type="ECO:0000256" key="64">
    <source>
        <dbReference type="SAM" id="Phobius"/>
    </source>
</evidence>
<evidence type="ECO:0000256" key="18">
    <source>
        <dbReference type="ARBA" id="ARBA00022695"/>
    </source>
</evidence>
<dbReference type="PROSITE" id="PS51954">
    <property type="entry name" value="COV_N7_MTASE"/>
    <property type="match status" value="1"/>
</dbReference>
<feature type="domain" description="Peptidase C16" evidence="66">
    <location>
        <begin position="1024"/>
        <end position="1280"/>
    </location>
</feature>
<reference evidence="93 94" key="1">
    <citation type="journal article" date="2015" name="J. Virol.">
        <title>Evidence for an Ancestral Association of Human Coronavirus 229E with Bats.</title>
        <authorList>
            <person name="Corman V.M."/>
            <person name="Baldwin H.J."/>
            <person name="Fumie Tateno A."/>
            <person name="Melim Zerbinati R."/>
            <person name="Annan A."/>
            <person name="Owusu M."/>
            <person name="Nkrumah E.E."/>
            <person name="Maganga G.D."/>
            <person name="Oppong S."/>
            <person name="Adu-Sarkodie Y."/>
            <person name="Vallo P."/>
            <person name="da Silva Filho L.V."/>
            <person name="Leroy E.M."/>
            <person name="Thiel V."/>
            <person name="van der Hoek L."/>
            <person name="Poon L.L."/>
            <person name="Tschapka M."/>
            <person name="Drosten C."/>
            <person name="Drexler J.F."/>
        </authorList>
    </citation>
    <scope>NUCLEOTIDE SEQUENCE [LARGE SCALE GENOMIC DNA]</scope>
    <source>
        <strain evidence="93">BtCoV/KW2E-F151/Hip_cf._rub/GHA/2011</strain>
    </source>
</reference>
<dbReference type="Pfam" id="PF16348">
    <property type="entry name" value="CoV_NSP4_C"/>
    <property type="match status" value="1"/>
</dbReference>
<dbReference type="Pfam" id="PF08716">
    <property type="entry name" value="CoV_NSP7"/>
    <property type="match status" value="1"/>
</dbReference>
<feature type="active site" evidence="58">
    <location>
        <position position="5692"/>
    </location>
</feature>
<keyword evidence="31 58" id="KW-0269">Exonuclease</keyword>
<dbReference type="Gene3D" id="1.10.8.370">
    <property type="entry name" value="nsp7 replicase"/>
    <property type="match status" value="1"/>
</dbReference>
<feature type="binding site" evidence="59">
    <location>
        <begin position="5932"/>
        <end position="5938"/>
    </location>
    <ligand>
        <name>S-adenosyl-L-methionine</name>
        <dbReference type="ChEBI" id="CHEBI:59789"/>
    </ligand>
</feature>
<evidence type="ECO:0000256" key="32">
    <source>
        <dbReference type="ARBA" id="ARBA00022840"/>
    </source>
</evidence>
<dbReference type="Pfam" id="PF20631">
    <property type="entry name" value="CoV_NSP13_1B"/>
    <property type="match status" value="1"/>
</dbReference>
<dbReference type="InterPro" id="IPR014829">
    <property type="entry name" value="NSP8_CoV"/>
</dbReference>
<dbReference type="PROSITE" id="PS51946">
    <property type="entry name" value="COV_NSP4C"/>
    <property type="match status" value="1"/>
</dbReference>
<evidence type="ECO:0000256" key="59">
    <source>
        <dbReference type="PROSITE-ProRule" id="PRU01299"/>
    </source>
</evidence>
<keyword evidence="13" id="KW-1090">Inhibition of host innate immune response by virus</keyword>
<dbReference type="CDD" id="cd21901">
    <property type="entry name" value="alpha_betaCoV_Nsp10"/>
    <property type="match status" value="1"/>
</dbReference>
<evidence type="ECO:0000259" key="92">
    <source>
        <dbReference type="PROSITE" id="PS52000"/>
    </source>
</evidence>
<dbReference type="PROSITE" id="PS51951">
    <property type="entry name" value="COV_NSP9_SSRNA_BD"/>
    <property type="match status" value="1"/>
</dbReference>
<dbReference type="InterPro" id="IPR037227">
    <property type="entry name" value="EndoU-like"/>
</dbReference>
<dbReference type="InterPro" id="IPR014828">
    <property type="entry name" value="NSP7_CoV"/>
</dbReference>
<feature type="active site" evidence="60">
    <location>
        <position position="6355"/>
    </location>
</feature>
<dbReference type="InterPro" id="IPR046440">
    <property type="entry name" value="AV_NSP11N_COV_NSP15M"/>
</dbReference>
<evidence type="ECO:0000313" key="94">
    <source>
        <dbReference type="Proteomes" id="UP000118770"/>
    </source>
</evidence>
<evidence type="ECO:0000259" key="84">
    <source>
        <dbReference type="PROSITE" id="PS51960"/>
    </source>
</evidence>
<evidence type="ECO:0000256" key="56">
    <source>
        <dbReference type="PROSITE-ProRule" id="PRU01294"/>
    </source>
</evidence>
<feature type="domain" description="ExoN" evidence="80">
    <location>
        <begin position="5674"/>
        <end position="5888"/>
    </location>
</feature>
<keyword evidence="10" id="KW-0696">RNA-directed RNA polymerase</keyword>
<comment type="function">
    <text evidence="3">Nsp7-nsp8 hexadecamer may possibly confer processivity to the polymerase, maybe by binding to dsRNA or by producing primers utilized by the latter.</text>
</comment>
<dbReference type="Gene3D" id="2.40.10.10">
    <property type="entry name" value="Trypsin-like serine proteases"/>
    <property type="match status" value="2"/>
</dbReference>
<comment type="function">
    <text evidence="46">The papain-like proteinase 1 (PLP1) and papain-like proteinase 2 (PLP2) are responsible for the cleavages located at the N-terminus of the replicase polyprotein. In addition, PLP2 possesses a deubiquitinating/deISGylating activity and processes both 'Lys-48'- and 'Lys-63'-linked polyubiquitin chains from cellular substrates. PLP2 also antagonizes innate immune induction of type I interferon by blocking the nuclear translocation of host IRF-3.</text>
</comment>
<feature type="domain" description="Nsp12 Interface" evidence="92">
    <location>
        <begin position="4339"/>
        <end position="4437"/>
    </location>
</feature>
<dbReference type="Gene3D" id="3.30.70.3540">
    <property type="entry name" value="Nsp8 replicase, head domain"/>
    <property type="match status" value="1"/>
</dbReference>
<keyword evidence="32" id="KW-0067">ATP-binding</keyword>
<evidence type="ECO:0000256" key="22">
    <source>
        <dbReference type="ARBA" id="ARBA00022741"/>
    </source>
</evidence>
<feature type="domain" description="Nsp4C" evidence="73">
    <location>
        <begin position="2880"/>
        <end position="2975"/>
    </location>
</feature>
<dbReference type="PROSITE" id="PS51154">
    <property type="entry name" value="MACRO"/>
    <property type="match status" value="1"/>
</dbReference>
<dbReference type="InterPro" id="IPR044309">
    <property type="entry name" value="NSP5_Mpro_alphaCoV"/>
</dbReference>
<dbReference type="Pfam" id="PF08717">
    <property type="entry name" value="CoV_NSP8"/>
    <property type="match status" value="1"/>
</dbReference>
<dbReference type="SUPFAM" id="SSF140367">
    <property type="entry name" value="Coronavirus NSP7-like"/>
    <property type="match status" value="1"/>
</dbReference>
<dbReference type="CDD" id="cd21558">
    <property type="entry name" value="alphaCoV-Nsp6"/>
    <property type="match status" value="1"/>
</dbReference>
<dbReference type="GO" id="GO:0008270">
    <property type="term" value="F:zinc ion binding"/>
    <property type="evidence" value="ECO:0007669"/>
    <property type="project" value="UniProtKB-UniRule"/>
</dbReference>
<keyword evidence="18" id="KW-0548">Nucleotidyltransferase</keyword>
<evidence type="ECO:0000259" key="67">
    <source>
        <dbReference type="PROSITE" id="PS51154"/>
    </source>
</evidence>
<feature type="active site" evidence="60">
    <location>
        <position position="6411"/>
    </location>
</feature>
<dbReference type="PROSITE" id="PS51955">
    <property type="entry name" value="NIV_2_O_MTASE"/>
    <property type="match status" value="1"/>
</dbReference>
<dbReference type="PROSITE" id="PS51961">
    <property type="entry name" value="AV_NSP11N_COV_NSP15M"/>
    <property type="match status" value="1"/>
</dbReference>
<dbReference type="InterPro" id="IPR032505">
    <property type="entry name" value="CoV_NSP4_C"/>
</dbReference>
<evidence type="ECO:0000256" key="48">
    <source>
        <dbReference type="ARBA" id="ARBA00043918"/>
    </source>
</evidence>
<dbReference type="InterPro" id="IPR043611">
    <property type="entry name" value="CoV_NSP3_C"/>
</dbReference>
<evidence type="ECO:0000256" key="63">
    <source>
        <dbReference type="PROSITE-ProRule" id="PRU01344"/>
    </source>
</evidence>
<dbReference type="InterPro" id="IPR009003">
    <property type="entry name" value="Peptidase_S1_PA"/>
</dbReference>
<feature type="domain" description="Nsp15 N-terminal oligomerization" evidence="84">
    <location>
        <begin position="6121"/>
        <end position="6181"/>
    </location>
</feature>
<dbReference type="InterPro" id="IPR043472">
    <property type="entry name" value="Macro_dom-like"/>
</dbReference>
<evidence type="ECO:0000256" key="40">
    <source>
        <dbReference type="ARBA" id="ARBA00023136"/>
    </source>
</evidence>
<evidence type="ECO:0000259" key="70">
    <source>
        <dbReference type="PROSITE" id="PS51657"/>
    </source>
</evidence>
<evidence type="ECO:0000256" key="62">
    <source>
        <dbReference type="PROSITE-ProRule" id="PRU01337"/>
    </source>
</evidence>
<evidence type="ECO:0000259" key="66">
    <source>
        <dbReference type="PROSITE" id="PS51124"/>
    </source>
</evidence>
<dbReference type="SUPFAM" id="SSF101816">
    <property type="entry name" value="Replicase NSP9"/>
    <property type="match status" value="1"/>
</dbReference>
<feature type="domain" description="RdRp Nsp8 cofactor" evidence="77">
    <location>
        <begin position="3640"/>
        <end position="3834"/>
    </location>
</feature>
<comment type="cofactor">
    <cofactor evidence="2">
        <name>Mn(2+)</name>
        <dbReference type="ChEBI" id="CHEBI:29035"/>
    </cofactor>
</comment>
<feature type="transmembrane region" description="Helical" evidence="64">
    <location>
        <begin position="2106"/>
        <end position="2124"/>
    </location>
</feature>
<name>A0A0N7J5A0_CVH22</name>
<evidence type="ECO:0000256" key="1">
    <source>
        <dbReference type="ARBA" id="ARBA00000707"/>
    </source>
</evidence>
<dbReference type="Pfam" id="PF19219">
    <property type="entry name" value="CoV_NSP15_N"/>
    <property type="match status" value="1"/>
</dbReference>
<feature type="transmembrane region" description="Helical" evidence="64">
    <location>
        <begin position="2765"/>
        <end position="2782"/>
    </location>
</feature>
<feature type="domain" description="Nsp12 RNA-dependent RNA polymerase" evidence="75">
    <location>
        <begin position="4438"/>
        <end position="5005"/>
    </location>
</feature>
<dbReference type="PROSITE" id="PS51950">
    <property type="entry name" value="COV_NSP8"/>
    <property type="match status" value="1"/>
</dbReference>
<evidence type="ECO:0000256" key="10">
    <source>
        <dbReference type="ARBA" id="ARBA00022484"/>
    </source>
</evidence>
<dbReference type="InterPro" id="IPR042515">
    <property type="entry name" value="NSP15_N_CoV"/>
</dbReference>
<feature type="domain" description="(+)RNA virus helicase C-terminal" evidence="70">
    <location>
        <begin position="5263"/>
        <end position="5617"/>
    </location>
</feature>
<dbReference type="CDD" id="cd21826">
    <property type="entry name" value="alphaCoV_Nsp7"/>
    <property type="match status" value="1"/>
</dbReference>
<dbReference type="GO" id="GO:0039648">
    <property type="term" value="P:symbiont-mediated perturbation of host ubiquitin-like protein modification"/>
    <property type="evidence" value="ECO:0007669"/>
    <property type="project" value="UniProtKB-KW"/>
</dbReference>
<evidence type="ECO:0000256" key="5">
    <source>
        <dbReference type="ARBA" id="ARBA00004301"/>
    </source>
</evidence>
<dbReference type="PROSITE" id="PS51992">
    <property type="entry name" value="COV_NSP3_Y"/>
    <property type="match status" value="1"/>
</dbReference>
<evidence type="ECO:0000256" key="29">
    <source>
        <dbReference type="ARBA" id="ARBA00022807"/>
    </source>
</evidence>
<dbReference type="Pfam" id="PF19212">
    <property type="entry name" value="CoV_NSP2_C"/>
    <property type="match status" value="2"/>
</dbReference>
<comment type="catalytic activity">
    <reaction evidence="50">
        <text>a 5'-end diphospho-ribonucleoside in mRNA + GTP + H(+) = a 5'-end (5'-triphosphoguanosine)-ribonucleoside in mRNA + diphosphate</text>
        <dbReference type="Rhea" id="RHEA:67012"/>
        <dbReference type="Rhea" id="RHEA-COMP:17165"/>
        <dbReference type="Rhea" id="RHEA-COMP:17166"/>
        <dbReference type="ChEBI" id="CHEBI:15378"/>
        <dbReference type="ChEBI" id="CHEBI:33019"/>
        <dbReference type="ChEBI" id="CHEBI:37565"/>
        <dbReference type="ChEBI" id="CHEBI:167616"/>
        <dbReference type="ChEBI" id="CHEBI:167617"/>
        <dbReference type="EC" id="2.7.7.50"/>
    </reaction>
    <physiologicalReaction direction="left-to-right" evidence="50">
        <dbReference type="Rhea" id="RHEA:67013"/>
    </physiologicalReaction>
</comment>
<feature type="domain" description="RdRp catalytic" evidence="65">
    <location>
        <begin position="4685"/>
        <end position="4847"/>
    </location>
</feature>
<dbReference type="InterPro" id="IPR043609">
    <property type="entry name" value="NendoU_nidovirus"/>
</dbReference>
<dbReference type="Gene3D" id="3.40.50.11580">
    <property type="match status" value="1"/>
</dbReference>
<organism evidence="93 94">
    <name type="scientific">229E-related bat coronavirus</name>
    <dbReference type="NCBI Taxonomy" id="1739614"/>
    <lineage>
        <taxon>Viruses</taxon>
        <taxon>Riboviria</taxon>
        <taxon>Orthornavirae</taxon>
        <taxon>Pisuviricota</taxon>
        <taxon>Pisoniviricetes</taxon>
        <taxon>Nidovirales</taxon>
        <taxon>Cornidovirineae</taxon>
        <taxon>Coronaviridae</taxon>
        <taxon>Orthocoronavirinae</taxon>
        <taxon>Alphacoronavirus</taxon>
        <taxon>Duvinacovirus</taxon>
        <taxon>Alphacoronavirus chicagoense</taxon>
        <taxon>Human coronavirus 229E</taxon>
    </lineage>
</organism>
<evidence type="ECO:0000256" key="34">
    <source>
        <dbReference type="ARBA" id="ARBA00022876"/>
    </source>
</evidence>
<dbReference type="GO" id="GO:0044172">
    <property type="term" value="C:host cell endoplasmic reticulum-Golgi intermediate compartment"/>
    <property type="evidence" value="ECO:0007669"/>
    <property type="project" value="UniProtKB-SubCell"/>
</dbReference>
<evidence type="ECO:0000256" key="31">
    <source>
        <dbReference type="ARBA" id="ARBA00022839"/>
    </source>
</evidence>
<feature type="active site" evidence="60">
    <location>
        <position position="6370"/>
    </location>
</feature>
<dbReference type="GO" id="GO:0005524">
    <property type="term" value="F:ATP binding"/>
    <property type="evidence" value="ECO:0007669"/>
    <property type="project" value="UniProtKB-KW"/>
</dbReference>
<evidence type="ECO:0000256" key="19">
    <source>
        <dbReference type="ARBA" id="ARBA00022722"/>
    </source>
</evidence>
<feature type="transmembrane region" description="Helical" evidence="64">
    <location>
        <begin position="3434"/>
        <end position="3455"/>
    </location>
</feature>
<evidence type="ECO:0000256" key="35">
    <source>
        <dbReference type="ARBA" id="ARBA00022884"/>
    </source>
</evidence>
<evidence type="ECO:0000256" key="14">
    <source>
        <dbReference type="ARBA" id="ARBA00022662"/>
    </source>
</evidence>
<evidence type="ECO:0000259" key="65">
    <source>
        <dbReference type="PROSITE" id="PS50507"/>
    </source>
</evidence>
<feature type="domain" description="CoV Nsp2 N-terminal" evidence="87">
    <location>
        <begin position="113"/>
        <end position="359"/>
    </location>
</feature>
<dbReference type="CDD" id="cd21588">
    <property type="entry name" value="alphaCoV_RdRp"/>
    <property type="match status" value="1"/>
</dbReference>
<dbReference type="SUPFAM" id="SSF53335">
    <property type="entry name" value="S-adenosyl-L-methionine-dependent methyltransferases"/>
    <property type="match status" value="1"/>
</dbReference>
<keyword evidence="24 60" id="KW-0255">Endonuclease</keyword>
<dbReference type="PROSITE" id="PS51657">
    <property type="entry name" value="PSRV_HELICASE"/>
    <property type="match status" value="1"/>
</dbReference>
<evidence type="ECO:0000256" key="23">
    <source>
        <dbReference type="ARBA" id="ARBA00022758"/>
    </source>
</evidence>
<dbReference type="GO" id="GO:0043139">
    <property type="term" value="F:5'-3' DNA helicase activity"/>
    <property type="evidence" value="ECO:0007669"/>
    <property type="project" value="TreeGrafter"/>
</dbReference>
<keyword evidence="22" id="KW-0547">Nucleotide-binding</keyword>
<dbReference type="CDD" id="cd21897">
    <property type="entry name" value="alphaCoV_Nsp9"/>
    <property type="match status" value="1"/>
</dbReference>
<dbReference type="InterPro" id="IPR027351">
    <property type="entry name" value="(+)RNA_virus_helicase_core_dom"/>
</dbReference>
<evidence type="ECO:0000256" key="53">
    <source>
        <dbReference type="ARBA" id="ARBA00047995"/>
    </source>
</evidence>
<feature type="domain" description="NiRAN" evidence="74">
    <location>
        <begin position="4084"/>
        <end position="4333"/>
    </location>
</feature>
<keyword evidence="28" id="KW-0347">Helicase</keyword>
<dbReference type="InterPro" id="IPR043504">
    <property type="entry name" value="Peptidase_S1_PA_chymotrypsin"/>
</dbReference>
<dbReference type="SUPFAM" id="SSF144246">
    <property type="entry name" value="Coronavirus NSP10-like"/>
    <property type="match status" value="1"/>
</dbReference>
<dbReference type="PROSITE" id="PS52000">
    <property type="entry name" value="COV_NSP12_IF"/>
    <property type="match status" value="1"/>
</dbReference>
<evidence type="ECO:0000259" key="77">
    <source>
        <dbReference type="PROSITE" id="PS51950"/>
    </source>
</evidence>
<dbReference type="InterPro" id="IPR038123">
    <property type="entry name" value="NSP4_C_sf_CoV"/>
</dbReference>
<keyword evidence="27 60" id="KW-0378">Hydrolase</keyword>
<dbReference type="PROSITE" id="PS51653">
    <property type="entry name" value="CV_ZBD"/>
    <property type="match status" value="1"/>
</dbReference>
<dbReference type="InterPro" id="IPR009466">
    <property type="entry name" value="NSP14_CoV"/>
</dbReference>
<keyword evidence="41 62" id="KW-1015">Disulfide bond</keyword>
<dbReference type="Pfam" id="PF19211">
    <property type="entry name" value="CoV_NSP2_N"/>
    <property type="match status" value="1"/>
</dbReference>
<feature type="domain" description="NendoU" evidence="83">
    <location>
        <begin position="6325"/>
        <end position="6465"/>
    </location>
</feature>
<comment type="subunit">
    <text evidence="47">3CL-PRO exists as monomer and homodimer. Eight copies of nsp7 and eight copies of nsp8 assemble to form a heterohexadecamer. Nsp9 is a dimer. Nsp10 forms a dodecamer.</text>
</comment>
<dbReference type="GO" id="GO:0003968">
    <property type="term" value="F:RNA-directed RNA polymerase activity"/>
    <property type="evidence" value="ECO:0007669"/>
    <property type="project" value="UniProtKB-KW"/>
</dbReference>
<dbReference type="InterPro" id="IPR044322">
    <property type="entry name" value="NSP15_M_alpha_beta_CoV"/>
</dbReference>
<dbReference type="CDD" id="cd21161">
    <property type="entry name" value="NendoU_cv_Nsp15-like"/>
    <property type="match status" value="1"/>
</dbReference>
<keyword evidence="12 59" id="KW-0489">Methyltransferase</keyword>
<dbReference type="InterPro" id="IPR036499">
    <property type="entry name" value="NSP9_sf_CoV"/>
</dbReference>
<evidence type="ECO:0000256" key="28">
    <source>
        <dbReference type="ARBA" id="ARBA00022806"/>
    </source>
</evidence>
<dbReference type="InterPro" id="IPR044357">
    <property type="entry name" value="NSP3_Ubl1_dom_CoV"/>
</dbReference>
<keyword evidence="44" id="KW-0899">Viral immunoevasion</keyword>
<evidence type="ECO:0000256" key="52">
    <source>
        <dbReference type="ARBA" id="ARBA00047984"/>
    </source>
</evidence>
<dbReference type="GO" id="GO:0003724">
    <property type="term" value="F:RNA helicase activity"/>
    <property type="evidence" value="ECO:0007669"/>
    <property type="project" value="UniProtKB-EC"/>
</dbReference>
<evidence type="ECO:0000256" key="39">
    <source>
        <dbReference type="ARBA" id="ARBA00023050"/>
    </source>
</evidence>
<dbReference type="InterPro" id="IPR044313">
    <property type="entry name" value="NSP14_alphaCoV"/>
</dbReference>
<comment type="catalytic activity">
    <reaction evidence="1">
        <text>Thiol-dependent hydrolysis of ester, thioester, amide, peptide and isopeptide bonds formed by the C-terminal Gly of ubiquitin (a 76-residue protein attached to proteins as an intracellular targeting signal).</text>
        <dbReference type="EC" id="3.4.19.12"/>
    </reaction>
</comment>
<evidence type="ECO:0000256" key="51">
    <source>
        <dbReference type="ARBA" id="ARBA00046192"/>
    </source>
</evidence>
<dbReference type="InterPro" id="IPR043615">
    <property type="entry name" value="NSP2_N_CoV"/>
</dbReference>
<dbReference type="InterPro" id="IPR044863">
    <property type="entry name" value="NIRAN"/>
</dbReference>
<dbReference type="InterPro" id="IPR027352">
    <property type="entry name" value="NSP13_ZBD_CoV-like"/>
</dbReference>
<dbReference type="InterPro" id="IPR009461">
    <property type="entry name" value="NSP16_CoV-like"/>
</dbReference>
<dbReference type="Pfam" id="PF20633">
    <property type="entry name" value="CoV_NSP13_stalk"/>
    <property type="match status" value="1"/>
</dbReference>
<dbReference type="CDD" id="cd21723">
    <property type="entry name" value="alphaCoV_Nsp13-helicase"/>
    <property type="match status" value="1"/>
</dbReference>
<comment type="function">
    <text evidence="51">Plays a role in viral transcription/replication and prevents the simultaneous activation of host cell dsRNA sensors, such as MDA5/IFIH1, OAS, and PKR. Acts by degrading the 5'-polyuridines generated during replication of the poly(A) region of viral genomic and subgenomic RNAs. Catalyzes a two-step reaction in which a 2'3'-cyclic phosphate (2'3'-cP) is first generated by 2'-O transesterification, which is then hydrolyzed to a 3'-phosphate (3'-P). If not degraded, poly(U) RNA would hybridize with poly(A) RNA tails and activate host dsRNA sensors.</text>
</comment>
<keyword evidence="15" id="KW-0645">Protease</keyword>
<evidence type="ECO:0000256" key="44">
    <source>
        <dbReference type="ARBA" id="ARBA00023280"/>
    </source>
</evidence>
<dbReference type="PANTHER" id="PTHR43788">
    <property type="entry name" value="DNA2/NAM7 HELICASE FAMILY MEMBER"/>
    <property type="match status" value="1"/>
</dbReference>
<dbReference type="InterPro" id="IPR046441">
    <property type="entry name" value="RdRp_CoV"/>
</dbReference>
<dbReference type="SUPFAM" id="SSF56672">
    <property type="entry name" value="DNA/RNA polymerases"/>
    <property type="match status" value="1"/>
</dbReference>
<dbReference type="InterPro" id="IPR043177">
    <property type="entry name" value="PLpro_N_sf_CoV"/>
</dbReference>
<dbReference type="InterPro" id="IPR046436">
    <property type="entry name" value="NIV_EXON"/>
</dbReference>
<dbReference type="InterPro" id="IPR002589">
    <property type="entry name" value="Macro_dom"/>
</dbReference>
<dbReference type="InterPro" id="IPR043610">
    <property type="entry name" value="NSP6_CoV"/>
</dbReference>
<dbReference type="InterPro" id="IPR044385">
    <property type="entry name" value="NSP2_HCoV-229E-like"/>
</dbReference>
<dbReference type="InterPro" id="IPR007094">
    <property type="entry name" value="RNA-dir_pol_PSvirus"/>
</dbReference>
<sequence length="6768" mass="754348">MACNRVTLAVASDTEISASGCSTIAQAVRRYSEAASNGFRACRFVSFGLQDCVVGVADTDYVMGLHGNQTLFCNIMKFSDRPFMLRGWLMFSNSNYLLEEFDVVFGKRGGGNVTYTDQYLCGADGKPVINEDLWQFADHFGENEEIVINGHIYVCAWLTKRKPLDYKRQNNLAIEEIEYVRGDALHTLRNGSVLETAKEVKTSSKVVLSDDLDKLYKVFGSPFMTNGSNILEAFTKPVFISALVQCTCGNKSWSVGDWTGFKSSCCNVLSNKLCVVPGNVKPGDAVITTQQAGVGVKYFCGMTLKFVASIECVAVWRVIAVQSVDGFVASATFVEEEHANRMDTFCFNVRNSTVDECRMAMLGAEMTSNVRRQVSAGVIDISTGWFDVYDDIFAENKPWFVRKAEDILGSCWSALVSVLKQLKVTTGELMRFVKSICSAAVAVVSGTIKIVASVPEKFLAAFDVFVKAVQTVFDCAVETSTIAGKEFDKVLDYVLLDNALVKLVTTKLKGVRESGINKVKYATAVVGSTAEVKSSRVERSTAVLTIANNYPKLSSEGYTVVLGDVAYFVSDGYFRLMASPTSVLTTAVYKPLFTFNVNVVGSKPDKFPITVTCESLDAAVLVVNDKLSEFNLDYIVDVIDNEIVVKPNVSLCAPLYVRDYVDKWDDFCRQYSNESWFEEDYKAFISALAITDAAVKAAESKAFVELIVPPCPSILKIIDGGKIWNGVIKAVNSVRDWLKSLKLNLTPQGLLGTCAKRFKRWLGILLEAYNAFLDTVVSTVKIGGLTFKTYAFDKPYIVIRDIVCKVENKTEAEWVELLPRNDRIRSFSTFESAYMPIADPTHFDIEEVELLDAEFVEPGCGGILALIDDHVFYKKDDVYYPSNGTNILPIAFTKAAGGKVSFSDEVEVKDIAPVYRVKLCFEFEDEKLVDVCEKAIGKKIKHEGDWDSFCKTIQSALSVVSGYVTLPTYYIYDEEGGNDLSLPVMISEWPLSDSDKEEESQHEQQEATVVPSVVVDVVDQIEEVNSSFDIEVVDVKREVRPFEMPFEELNGLKILKQVDNNCWVNSVMLQLQLTGMLDEDYAMQLFKMGRVSKMVERCYVAEQCIRGSPGDVGMCLYRLLKEVHSGFMVLHYTCLCNSGELEESGAVLFCVPTKAAFAYGVCFNCKAPRMCTIKHLKGTMVFVQYEPKPINCYDLVVQPICASVFRGDLSCGHYQTNVYSQKLCIDGFGVNKIQPWTNDALNTICIKDADYSAKVETSVTPVKVETPPKEKPFVKAKLEPFLKHNNVAFYQGDVDAVVSGVEFDFIVNAANENLAHGGGLAKALDVHTKGKLQRLSKDHISSVGKVKVGTGAMIECDGLKIFNVVGPRKGKHERDLLVKAYNTINNEQGIPLTPILSCGIFGVKLETSLEVLLDVCVTKEVKVFVYTDTEVCKVKDFVAKNTVQCVEQHSDGQSNVEVKVTKVTPEPYKVEGNFSYFREELFCVAENKPIVLFTDSVLTLDDHGVALDNSLNGALVAATKDCINTNKAIPAGNLIKFDIGSTVVYMCVLPSEQDKHLDKNVQRCTRKLNRLMCDIVCTIPPEYVLSLVLSSLTCNVAFVGEPRAINAKAITIKVTEDGVNIRDIVVTTDKSFEQQVGVVADKDVDLSGAVPSDLNTSDLLTKAIDVDWVSFYGFSDAVTFATVDHSAFAYESSVVKGVRVLKTSDNNCWVNAVCISLQYLKPHFISQGLDAAWNKFVLGDVKTFVAFVYHIAGLVKGSKGDAEDTLNKLSKYLANEAQVQLENYSSCVECEAKFKNSVSSINSVIVCASVKRDGVQVGYCAHGVKYYSRVKSVSGRAIIVGVEQIEPCAQSRLLSGVAYTAFSGPADNGHYTVYDTVKKSMYDGDRFVKHDLSLLSVTSVVMVGGYVAPVVEIAKPKPVINQLDEKAQKFFDFGDFLVHNFVAFFTWLLSMFTLCKTAVTTRDVKIMARAPQRTGVVLKRSFKYNLKASAAVIKSKWWVLAKFMKLMLLVYTLYSVILLGVRFGPFNDYLCSGTVTGYAKSNFVKDDYCEGSLGCKMCLFGYQELNQFSHLDVVWKHITDPLFSNMQPFIVMVLLLIFGDNYLRCFLLYFVAQMISTVGVFLGYKETNWFLHFVPFDVICDELLVTVIVIKVIAFVRHVLFGCDNPDCIACSKSARLKRFPINTIVNGVQRSFYVNANGGGKFCKKHRFFCVDCDSYGYGNTFITPEVSRELGNITKTNVQPTGQAYIMIDKVEFADGFYRLYSGETFWRYNFDITESKYSCKEVLKNCNVLDDFIVFNNSGTNVTQVKNASVYFSQLLCKPIKLVDSELLSTLSVDFNGVLHKAYIDVLRNSFGKDLDANMSLAECKNALSLSISDHDFTSAISNAHRYDVLLSDLSFNNFVSSYAKPEEKLSAYDLACCMRAGAKVVNANVLTKDQTPIVWHAKDFNSLSAEGRKYVVKTSKAKGLTFLLTVNENQAVTQIPATSILSKQGAGKTGRYFTWFWLLCGLMCLVQFYLCFFMPYFMYDTVRSFEGYDFKYIENGQLKNFETPLKCVRNVFENFDDWYYSKFGSIPTNKQSCPIVVGVSEVVNIVAGIPTNVYLVGKTLVFTLQAAFGNAGVCYDIFGVTTPEKCIFTSACTRLEGLGGNNVYCYNTALMEGSLPYSSLQANAYYKYDNGNFIKLPEVIAQGFGFRTIRTVATKYCRVGECVDSNAGVCFGFDKWFVNDGSVNNGYVCGTGLWNLILNVFSMFSLSFSVAAMSGQILFNCALGAFAIFCCFLVTKFRRMFGDLSVGVCTVVMSVLLNNVSYIVTQNLLTMIVYAVLYFFATRNLRYAWIWCAAYLIAYISFAPWWLCTWYFLAMLTGLLPSLLKLKVSTNLFEGDKFVGTFESAAAGTFVIDMRSYEKLANSISPEKLKSYAASYNRYKYYSGNANEADYRCACYAYLAKAMLDFSRDHNDILYTPPTVSYGSTLQAGLRKMAQPSGIVEKCVVRVCYGNTVLNGLWLGDIVYCPRHVIASNTTSAIDYDHEYSVMRLHNFSITSGTAFFGVVGATMHGATLKIKVSQTNMHTPRHSFRTLKSGEGFNILACYDGCAQGVFGVNMRTNWTIRGSFINGACGSPGYNLKNGEVEFVYMHQIELGSGSHVGSSFDGIMYGGFEDQPNLQVESANQMLTVNVVAFLYAAILNGCTWWLRGDKLSVDHYNEWAQANGFTAMNGEDAFSILAAKTGVCVERLLHAIQVLNSGFGGKQILGYSSLNDEFSINEVVKQMFGVNLQSGKTTSLFKSLGLFAGFFIMFWAELFVYTTTVWVNPGFLTPFMVLLVALSLCLTSFVKHKVLFLQVFLLPAIIVAAIQNCAWDYHVTKVLAEKFDYNVSVMQMDIQGFVNIFICLFVALLHTWRFAKERCTHWCTYLFSLLAVLYTALYSYDYVSLLVMLLCAISNEWYIGAIIFRLCRFGVAFLPVEYVSYFGDVKTVLLFYMLLGFVSCMYYGLLYWINRFCKCTLGVYDFCVSPAEFKYMVANGLNAPNGPFDALFLSFKLMGIGGPRTIKVSTVQSKLTDLKCTNVVLMGILSNMNIASNSKEWAYCVETHNKINLCDDPETAQELLLALLAFFLSKHSDFGLGDLVDSYFENDSILQSVASSFVGMPSFVAYETARQEYENAVANGSSPQIIKQLKKAMNVAKAEFDRESSVQKKINRMAEQAAAAMYKEARAVNRKSKVVSAMHSLLFGMLRRLDMSSVDTILNMARNGVVPLSVIPATSASKLVVVVPDHDSFAKMMVDGFVHYAGVVWTLQEVKDNDGKNVHLKDVTKENQETLVWPLILTCERVVKLQNNEIMPGKMKVKATKAEGDGGVTSEGNALYNNEGGRAFMYAYVTTKPDMKYVKWEHESGVVAVELEPPCRFVVDTPNGPQIKYLYFVKNLNNLRRGAVLGYIGATVRLQAGKQTEFVSNSHLLTHCSFAVDPAAAYLDAVKQGAKPVGNCVKMLTNGSGSGQAITSTIDSNTTQDTYGGASVCIYCRAHVAHPTMDGFCQYKGKWVQVPIGTNDPIRFCLENTVCRVCGCWLNHGCTCDRTAIQSFDNSYLNRVRGSSAARLEPCNGTDIDYCVRAFDVYNKDASFIGKNLKSNCVRFKNADKDDAFYIVKRCVKSVMDHEQSMYNLLKGCNAIAKHDFFTWHEGRTIYGNVSRQDLTKYTMMDLCFALRNFDEKDCEVLKEILVLTGCCGTDYFEMKNWFDPVENEDIHRVYAALGKVVANAMLKCVALCDEMVLKGVVGVLTLDNQDLNGNFYDFGDFVLCPPGMGIPYCTSYYSYMMPVMGMTNCLASECFMKSDIFGQDFKTYDLLKYDFTEHKEVLFNKYFKYWGQDYHPDCVDCYDEMCILHCSNFNTLFATTIPNTAFGPLCRKVFIDGVPVVATAGYHFKQLGLVWNKDVNTHSARLTITELLQFVTDPALIVASSPALVDKRTVCFSVAALSTGLTSQTVKPGHFNKEFYDFLRSQGFFDEGSELTLKHFFFTQKGDAAIKDFDYYRYNRPTMLDIGQARVAYQVAARYFDCYDGGCITSREVVVTNLNKSAGWPLNKFGKAGLYYESISYEEQDAMFALTKRNILPTMTQLNLKYAISGKERARTVGGVSLLATMTTRQFHQKFLKSIVATRNATVVIGTTKFYGGWDNMLKNLMADVDDPKLMGWDYPKCDRAMPSMIRMLSAMILGSKHVTCCTASDKFYRLSNELAQVLTEVVYSNGGFYFKPGGTTSGDATTAYANSVFNIFQAVSSNINRILSVNSSHCNNLNVKKLQKQLYDNCYRNSNVDESFVDDFYGYLQKHFSMMILSDDGVVCYNKTYAELGYIADISAFKATLYYQNSVFMSTAKCWTEEDLSIGPHEFCSQHTMQIVDEDGKYYLPYPDPSRIISAGVFVDDITKTDAVILLERYVSLAIDAYPLSKHPKPEYRKVFYALLDWVKHLNKTLNEGVLESFSVTLLDEQESKFWDESFYASMYEKSTVLQAAGLCVVCGSQTVLRCGDCLRKPMLCTKCAYDHVFGTDHKFILAITPYVCNTSGCNVNDVTKLYLGGLNYYCVDHKPQLSFPLCSAGNVFGLYKSSALGSIDVDVFNKLSTSDWSDIRDYKLANEAKESLRLFAAETVKAKEESVKSSYAYATLKEIVGPKELLLSWESGKAKPPLNRNSVFTCFQITKDSKFQVGEFVFEKVDYGSDTVTYKSTATTKLVPGMLFILTSHNVAPLRAPTLANQEKYSTIYKLHPSFNVSDAYANLVPYYQLIGKQRITTIQGPPGSGKSHCSIGIGVYYPGARIVFTACSHAAVDSLCAKAATAYSIDKCTRIIPARARVECYSGFKPNNNSAQYVFSTVNALPEVNVDIVVVDEVSMCTNYDLSVINQRISYKHIVYVGDPQQLPAPRVLISKGVMEPIDYNVVTQRMCAIGPDVFLHKCYRCPAEIVTTVSELVYENKFVPVKEASKQCFKIFERGSVQVDNGSSINRRQLDVVKRFIHKNPTWSKAVFISPYNSQNYVAARLLGLQTQTVDSAQGSEYDYVIFAQTSDTAHACNANRFNVAITRAKKGIFCIMSDRTLFDALKFFEITMTDLQSENSCGLFKDCARNPIDLPPSHATTYLSLSDRFKTSGDLAVQIGSNNVCTYEHVISYMGFRFDVSMPGSHSLFCTRDFAMRHVRGWLGMDVEGAHVTGDNVGTNVPLQVGFSNGVDFVVQPEGCVITNTGSVVKPVRARAPPGEQFTHLVPLLRKGQPWSVLRKRIVQMIADYLAGSSDVLVFVLWAGGLELTTMRYFVKIGAVKHCQCGTIATCYNSVSNDYCCFKHALGCDYVYNPYVIDIQQWGYVGSLSTNHHAICNVHRNEHVASGDAIMTRCLAVYDCFVKNVDWSITYPMIANEKAINKGGRTVQSHIMRAAIKLYNPKAIHDIGNPKGIRCAVTDAKWYCYDKDPINSNVKTLEYDYMTHGQMDGLCLFWNCNVDMYPEFSIVCRFDTRTRSTLNLEGVNGGSLYVNNHAFHTPAYDKRAMAKLKPAPFFYYDDGPCEVVHDQVNYVPLRATNCITKCNIGGAVCSKHANLYRAYVESYNTFTQAGFNIWVPTTFDCYNLWQTFTEVNLQGLENIAFNVVKKGSFVGADGELPVAISGDKVFVRDGNTDNLVFVNKTSLPTNIAFELFAKRKVGLTPPLSILKNLGVVATYKFVLWDYEAERPFTSFTKAVCGYTDFTEDVCTCYDNSIQGSYERFTLSANAVLFSATAVKTGGKSLPAIKLNFGMLNGNAIATVKSDDGNIKNVNWFVYVRRDGKPVDHYDGFYTQGRNLQDFLPRSTMEEDFLNMDTGVFIQKYGLEDFNFEHVVYGDVSKTTLGGLHLLISQVRLSKMGILKAEEFVAASDITLKCCTVTYLNDPSSKTVCTYMDLLLDDFVAILKSLDLTVVSKVHEVIIDNKPWRWMLWCKDNAVATFYPQLQSAEWKCGYSMPGIYKTQRMCLEPCNLYNYGAGLKLPSGIMFNVVKYTQLCQYLNSTTLCVPHNMRVLHLGAGSDYGVAPGTAVLKRWLPHDAIVVDNDVVDYVSDADFSVTGDCATVYLEDKFDLLISDMYDGRTKAIDGENVSKEGFFTYINGVICEKLAIGGSIAIKVTEYSWNKKLYELVQKFSFWTMFCTSVNTSSSEAFVVGINYLGDFAQGPFIDGNIIHANYVFWRNSTVMSLSYNSVLDLSKFNCKHKATVVVQLKDGDINEMVLSLVKSGKLLVRSNGKCVGFSNHLVSTK</sequence>
<keyword evidence="36" id="KW-1092">Inhibition of host IRF3 by virus</keyword>
<feature type="active site" evidence="58">
    <location>
        <position position="5874"/>
    </location>
</feature>
<dbReference type="InterPro" id="IPR044353">
    <property type="entry name" value="Nsp3_Ubl2_dom_CoV"/>
</dbReference>
<dbReference type="PROSITE" id="PS51953">
    <property type="entry name" value="NIV_EXON"/>
    <property type="match status" value="1"/>
</dbReference>
<dbReference type="CDD" id="cd21167">
    <property type="entry name" value="M_alpha_beta_cv_Nsp15-like"/>
    <property type="match status" value="1"/>
</dbReference>
<dbReference type="InterPro" id="IPR011050">
    <property type="entry name" value="Pectin_lyase_fold/virulence"/>
</dbReference>
<evidence type="ECO:0000259" key="85">
    <source>
        <dbReference type="PROSITE" id="PS51961"/>
    </source>
</evidence>
<dbReference type="Gene3D" id="1.10.1840.10">
    <property type="entry name" value="main proteinase (3clpro) structure, domain 3"/>
    <property type="match status" value="1"/>
</dbReference>
<feature type="transmembrane region" description="Helical" evidence="64">
    <location>
        <begin position="2836"/>
        <end position="2861"/>
    </location>
</feature>
<evidence type="ECO:0000259" key="79">
    <source>
        <dbReference type="PROSITE" id="PS51952"/>
    </source>
</evidence>
<dbReference type="InterPro" id="IPR029063">
    <property type="entry name" value="SAM-dependent_MTases_sf"/>
</dbReference>
<keyword evidence="35 57" id="KW-0694">RNA-binding</keyword>
<dbReference type="PROSITE" id="PS51947">
    <property type="entry name" value="NIRAN"/>
    <property type="match status" value="1"/>
</dbReference>
<dbReference type="CDD" id="cd21830">
    <property type="entry name" value="alphaCoV_Nsp8"/>
    <property type="match status" value="1"/>
</dbReference>
<feature type="transmembrane region" description="Helical" evidence="64">
    <location>
        <begin position="3315"/>
        <end position="3334"/>
    </location>
</feature>
<keyword evidence="21" id="KW-0677">Repeat</keyword>
<evidence type="ECO:0000259" key="87">
    <source>
        <dbReference type="PROSITE" id="PS51989"/>
    </source>
</evidence>
<feature type="domain" description="Ubiquitin-like" evidence="71">
    <location>
        <begin position="898"/>
        <end position="993"/>
    </location>
</feature>
<evidence type="ECO:0000256" key="30">
    <source>
        <dbReference type="ARBA" id="ARBA00022833"/>
    </source>
</evidence>
<evidence type="ECO:0000259" key="89">
    <source>
        <dbReference type="PROSITE" id="PS51991"/>
    </source>
</evidence>
<dbReference type="SUPFAM" id="SSF51126">
    <property type="entry name" value="Pectin lyase-like"/>
    <property type="match status" value="1"/>
</dbReference>
<feature type="transmembrane region" description="Helical" evidence="64">
    <location>
        <begin position="2082"/>
        <end position="2099"/>
    </location>
</feature>
<feature type="domain" description="Nsp9 ssRNA-binding" evidence="78">
    <location>
        <begin position="3835"/>
        <end position="3943"/>
    </location>
</feature>
<dbReference type="GO" id="GO:0008242">
    <property type="term" value="F:omega peptidase activity"/>
    <property type="evidence" value="ECO:0007669"/>
    <property type="project" value="InterPro"/>
</dbReference>
<evidence type="ECO:0000256" key="61">
    <source>
        <dbReference type="PROSITE-ProRule" id="PRU01336"/>
    </source>
</evidence>
<dbReference type="PROSITE" id="PS51991">
    <property type="entry name" value="COV_NSP2_C"/>
    <property type="match status" value="1"/>
</dbReference>
<evidence type="ECO:0000259" key="72">
    <source>
        <dbReference type="PROSITE" id="PS51944"/>
    </source>
</evidence>
<evidence type="ECO:0000259" key="75">
    <source>
        <dbReference type="PROSITE" id="PS51948"/>
    </source>
</evidence>
<feature type="region of interest" description="GpppA-binding" evidence="59">
    <location>
        <begin position="6009"/>
        <end position="6023"/>
    </location>
</feature>
<evidence type="ECO:0000256" key="26">
    <source>
        <dbReference type="ARBA" id="ARBA00022786"/>
    </source>
</evidence>
<dbReference type="GO" id="GO:0004483">
    <property type="term" value="F:methyltransferase cap1 activity"/>
    <property type="evidence" value="ECO:0007669"/>
    <property type="project" value="UniProtKB-EC"/>
</dbReference>
<dbReference type="SUPFAM" id="SSF50494">
    <property type="entry name" value="Trypsin-like serine proteases"/>
    <property type="match status" value="1"/>
</dbReference>
<dbReference type="CDD" id="cd21665">
    <property type="entry name" value="alphaCoV_Nsp5_Mpro"/>
    <property type="match status" value="1"/>
</dbReference>
<dbReference type="CDD" id="cd21557">
    <property type="entry name" value="Macro_X_Nsp3-like"/>
    <property type="match status" value="1"/>
</dbReference>
<evidence type="ECO:0000256" key="27">
    <source>
        <dbReference type="ARBA" id="ARBA00022801"/>
    </source>
</evidence>
<dbReference type="InterPro" id="IPR044369">
    <property type="entry name" value="NSP6_alphaCoV"/>
</dbReference>
<evidence type="ECO:0000256" key="42">
    <source>
        <dbReference type="ARBA" id="ARBA00023200"/>
    </source>
</evidence>
<feature type="domain" description="Macro" evidence="67">
    <location>
        <begin position="1274"/>
        <end position="1442"/>
    </location>
</feature>
<dbReference type="InterPro" id="IPR047912">
    <property type="entry name" value="Nsp13_helicase_alphaCoV"/>
</dbReference>
<dbReference type="CDD" id="cd21401">
    <property type="entry name" value="ZBD_cv_Nsp13-like"/>
    <property type="match status" value="1"/>
</dbReference>
<dbReference type="InterPro" id="IPR044343">
    <property type="entry name" value="NSP13_1B_dom_CoV"/>
</dbReference>
<keyword evidence="34" id="KW-1127">Modulation of host ubiquitin pathway by viral deubiquitinase</keyword>
<feature type="transmembrane region" description="Helical" evidence="64">
    <location>
        <begin position="2789"/>
        <end position="2805"/>
    </location>
</feature>
<evidence type="ECO:0000256" key="50">
    <source>
        <dbReference type="ARBA" id="ARBA00044624"/>
    </source>
</evidence>
<evidence type="ECO:0000256" key="60">
    <source>
        <dbReference type="PROSITE-ProRule" id="PRU01303"/>
    </source>
</evidence>
<comment type="function">
    <text evidence="49">Forms a primer, NSP9-pU, which is utilized by the polymerase for the initiation of RNA chains. Interacts with ribosome signal recognition particle RNA (SRP). Together with NSP8, suppress protein integration into the cell membrane, thereby disrupting host immune defenses.</text>
</comment>
<dbReference type="InterPro" id="IPR044330">
    <property type="entry name" value="NSP15_alpha_betaCoV_N"/>
</dbReference>
<feature type="domain" description="Ubiquitin-like" evidence="72">
    <location>
        <begin position="1607"/>
        <end position="1662"/>
    </location>
</feature>
<dbReference type="InterPro" id="IPR037230">
    <property type="entry name" value="NSP8_sf_CoV"/>
</dbReference>
<dbReference type="Pfam" id="PF06460">
    <property type="entry name" value="CoV_Methyltr_2"/>
    <property type="match status" value="1"/>
</dbReference>
<comment type="function">
    <text evidence="4">The replicase polyprotein of coronaviruses is a multifunctional protein: it contains the activities necessary for the transcription of negative stranded RNA, leader RNA, subgenomic mRNAs and progeny virion RNA as well as proteinases responsible for the cleavage of the polyprotein into functional products.</text>
</comment>
<keyword evidence="42" id="KW-1035">Host cytoplasm</keyword>
<dbReference type="CDD" id="cd21712">
    <property type="entry name" value="TM_Y_alphaCoV_Nsp3_C"/>
    <property type="match status" value="1"/>
</dbReference>
<keyword evidence="9" id="KW-1113">Inhibition of host RLR pathway by virus</keyword>
<dbReference type="InterPro" id="IPR043178">
    <property type="entry name" value="PLpro_thumb_sf_CoV"/>
</dbReference>
<dbReference type="InterPro" id="IPR043502">
    <property type="entry name" value="DNA/RNA_pol_sf"/>
</dbReference>
<keyword evidence="25 55" id="KW-0863">Zinc-finger</keyword>
<evidence type="ECO:0000259" key="83">
    <source>
        <dbReference type="PROSITE" id="PS51958"/>
    </source>
</evidence>
<dbReference type="InterPro" id="IPR047566">
    <property type="entry name" value="CoV_NSP3_Y"/>
</dbReference>
<dbReference type="PROSITE" id="PS51943">
    <property type="entry name" value="COV_NSP3A_UBL"/>
    <property type="match status" value="1"/>
</dbReference>
<evidence type="ECO:0000256" key="24">
    <source>
        <dbReference type="ARBA" id="ARBA00022759"/>
    </source>
</evidence>
<dbReference type="CDD" id="cd21660">
    <property type="entry name" value="alphaCoV_Nsp14"/>
    <property type="match status" value="1"/>
</dbReference>
<feature type="domain" description="CoV Nsp2 middle" evidence="88">
    <location>
        <begin position="389"/>
        <end position="775"/>
    </location>
</feature>
<evidence type="ECO:0000256" key="58">
    <source>
        <dbReference type="PROSITE-ProRule" id="PRU01298"/>
    </source>
</evidence>
<dbReference type="SUPFAM" id="SSF142877">
    <property type="entry name" value="EndoU-like"/>
    <property type="match status" value="1"/>
</dbReference>
<dbReference type="Pfam" id="PF00680">
    <property type="entry name" value="RdRP_1"/>
    <property type="match status" value="1"/>
</dbReference>
<keyword evidence="14" id="KW-1130">Modulation of host ubiquitin pathway by virus</keyword>
<dbReference type="Pfam" id="PF08715">
    <property type="entry name" value="CoV_peptidase"/>
    <property type="match status" value="2"/>
</dbReference>
<feature type="domain" description="RdRp Nsp7 cofactor" evidence="76">
    <location>
        <begin position="3557"/>
        <end position="3639"/>
    </location>
</feature>
<dbReference type="Pfam" id="PF01661">
    <property type="entry name" value="Macro"/>
    <property type="match status" value="1"/>
</dbReference>
<dbReference type="PROSITE" id="PS51124">
    <property type="entry name" value="PEPTIDASE_C16"/>
    <property type="match status" value="2"/>
</dbReference>
<feature type="domain" description="CoV Nsp2 C-terminal" evidence="89">
    <location>
        <begin position="773"/>
        <end position="897"/>
    </location>
</feature>
<evidence type="ECO:0000256" key="46">
    <source>
        <dbReference type="ARBA" id="ARBA00025562"/>
    </source>
</evidence>
<dbReference type="InterPro" id="IPR018995">
    <property type="entry name" value="RNA_synth_NSP10_CoV"/>
</dbReference>
<evidence type="ECO:0000256" key="43">
    <source>
        <dbReference type="ARBA" id="ARBA00023239"/>
    </source>
</evidence>
<dbReference type="Pfam" id="PF19217">
    <property type="entry name" value="CoV_NSP4_N"/>
    <property type="match status" value="1"/>
</dbReference>
<dbReference type="Gene3D" id="3.40.50.150">
    <property type="entry name" value="Vaccinia Virus protein VP39"/>
    <property type="match status" value="1"/>
</dbReference>
<dbReference type="InterPro" id="IPR027417">
    <property type="entry name" value="P-loop_NTPase"/>
</dbReference>
<dbReference type="InterPro" id="IPR044356">
    <property type="entry name" value="RdRp_alphaCoV"/>
</dbReference>
<dbReference type="InterPro" id="IPR037204">
    <property type="entry name" value="NSP7_sf_CoV"/>
</dbReference>
<comment type="similarity">
    <text evidence="8 56">Belongs to the coronaviruses polyprotein 1ab family.</text>
</comment>
<feature type="domain" description="AV-Nsp11N/CoV-Nsp15M" evidence="85">
    <location>
        <begin position="6182"/>
        <end position="6308"/>
    </location>
</feature>
<dbReference type="CDD" id="cd21731">
    <property type="entry name" value="alphaCoV_PLPro"/>
    <property type="match status" value="1"/>
</dbReference>
<dbReference type="Gene3D" id="3.40.50.300">
    <property type="entry name" value="P-loop containing nucleotide triphosphate hydrolases"/>
    <property type="match status" value="2"/>
</dbReference>
<keyword evidence="33" id="KW-1043">Host membrane</keyword>
<evidence type="ECO:0000256" key="17">
    <source>
        <dbReference type="ARBA" id="ARBA00022692"/>
    </source>
</evidence>
<evidence type="ECO:0000256" key="55">
    <source>
        <dbReference type="PROSITE-ProRule" id="PRU00444"/>
    </source>
</evidence>
<dbReference type="InterPro" id="IPR049894">
    <property type="entry name" value="COV_NSP3_3ECTO"/>
</dbReference>
<dbReference type="PROSITE" id="PS51948">
    <property type="entry name" value="COV_NSP12_RDRP"/>
    <property type="match status" value="1"/>
</dbReference>
<evidence type="ECO:0000259" key="88">
    <source>
        <dbReference type="PROSITE" id="PS51990"/>
    </source>
</evidence>
<evidence type="ECO:0000313" key="93">
    <source>
        <dbReference type="EMBL" id="ALK43115.1"/>
    </source>
</evidence>
<feature type="transmembrane region" description="Helical" evidence="64">
    <location>
        <begin position="3173"/>
        <end position="3194"/>
    </location>
</feature>
<feature type="active site" evidence="58">
    <location>
        <position position="5793"/>
    </location>
</feature>
<dbReference type="Pfam" id="PF13087">
    <property type="entry name" value="AAA_12"/>
    <property type="match status" value="1"/>
</dbReference>
<dbReference type="GO" id="GO:0006508">
    <property type="term" value="P:proteolysis"/>
    <property type="evidence" value="ECO:0007669"/>
    <property type="project" value="UniProtKB-KW"/>
</dbReference>
<dbReference type="SUPFAM" id="SSF52949">
    <property type="entry name" value="Macro domain-like"/>
    <property type="match status" value="1"/>
</dbReference>
<feature type="region of interest" description="ZF2" evidence="61">
    <location>
        <begin position="2204"/>
        <end position="2214"/>
    </location>
</feature>
<feature type="transmembrane region" description="Helical" evidence="64">
    <location>
        <begin position="2500"/>
        <end position="2525"/>
    </location>
</feature>
<keyword evidence="43" id="KW-0456">Lyase</keyword>
<evidence type="ECO:0000259" key="74">
    <source>
        <dbReference type="PROSITE" id="PS51947"/>
    </source>
</evidence>
<evidence type="ECO:0000256" key="16">
    <source>
        <dbReference type="ARBA" id="ARBA00022679"/>
    </source>
</evidence>